<evidence type="ECO:0000313" key="3">
    <source>
        <dbReference type="EMBL" id="KAF2431942.1"/>
    </source>
</evidence>
<comment type="caution">
    <text evidence="3">The sequence shown here is derived from an EMBL/GenBank/DDBJ whole genome shotgun (WGS) entry which is preliminary data.</text>
</comment>
<evidence type="ECO:0000256" key="1">
    <source>
        <dbReference type="SAM" id="SignalP"/>
    </source>
</evidence>
<name>A0A9P4NUP1_9PEZI</name>
<keyword evidence="1" id="KW-0732">Signal</keyword>
<gene>
    <name evidence="3" type="ORF">EJ08DRAFT_712342</name>
</gene>
<dbReference type="PANTHER" id="PTHR38121">
    <property type="entry name" value="GH16 DOMAIN-CONTAINING PROTEIN"/>
    <property type="match status" value="1"/>
</dbReference>
<dbReference type="GO" id="GO:0005975">
    <property type="term" value="P:carbohydrate metabolic process"/>
    <property type="evidence" value="ECO:0007669"/>
    <property type="project" value="InterPro"/>
</dbReference>
<dbReference type="PROSITE" id="PS51762">
    <property type="entry name" value="GH16_2"/>
    <property type="match status" value="1"/>
</dbReference>
<organism evidence="3 4">
    <name type="scientific">Tothia fuscella</name>
    <dbReference type="NCBI Taxonomy" id="1048955"/>
    <lineage>
        <taxon>Eukaryota</taxon>
        <taxon>Fungi</taxon>
        <taxon>Dikarya</taxon>
        <taxon>Ascomycota</taxon>
        <taxon>Pezizomycotina</taxon>
        <taxon>Dothideomycetes</taxon>
        <taxon>Pleosporomycetidae</taxon>
        <taxon>Venturiales</taxon>
        <taxon>Cylindrosympodiaceae</taxon>
        <taxon>Tothia</taxon>
    </lineage>
</organism>
<protein>
    <submittedName>
        <fullName evidence="3">Concanavalin A-like lectin/glucanase</fullName>
    </submittedName>
</protein>
<dbReference type="InterPro" id="IPR000757">
    <property type="entry name" value="Beta-glucanase-like"/>
</dbReference>
<proteinExistence type="predicted"/>
<dbReference type="CDD" id="cd00413">
    <property type="entry name" value="Glyco_hydrolase_16"/>
    <property type="match status" value="1"/>
</dbReference>
<feature type="signal peptide" evidence="1">
    <location>
        <begin position="1"/>
        <end position="20"/>
    </location>
</feature>
<dbReference type="PANTHER" id="PTHR38121:SF4">
    <property type="entry name" value="GH16 DOMAIN-CONTAINING PROTEIN-RELATED"/>
    <property type="match status" value="1"/>
</dbReference>
<accession>A0A9P4NUP1</accession>
<dbReference type="AlphaFoldDB" id="A0A9P4NUP1"/>
<dbReference type="Proteomes" id="UP000800235">
    <property type="component" value="Unassembled WGS sequence"/>
</dbReference>
<dbReference type="InterPro" id="IPR013320">
    <property type="entry name" value="ConA-like_dom_sf"/>
</dbReference>
<feature type="chain" id="PRO_5040224763" evidence="1">
    <location>
        <begin position="21"/>
        <end position="340"/>
    </location>
</feature>
<evidence type="ECO:0000313" key="4">
    <source>
        <dbReference type="Proteomes" id="UP000800235"/>
    </source>
</evidence>
<reference evidence="3" key="1">
    <citation type="journal article" date="2020" name="Stud. Mycol.">
        <title>101 Dothideomycetes genomes: a test case for predicting lifestyles and emergence of pathogens.</title>
        <authorList>
            <person name="Haridas S."/>
            <person name="Albert R."/>
            <person name="Binder M."/>
            <person name="Bloem J."/>
            <person name="Labutti K."/>
            <person name="Salamov A."/>
            <person name="Andreopoulos B."/>
            <person name="Baker S."/>
            <person name="Barry K."/>
            <person name="Bills G."/>
            <person name="Bluhm B."/>
            <person name="Cannon C."/>
            <person name="Castanera R."/>
            <person name="Culley D."/>
            <person name="Daum C."/>
            <person name="Ezra D."/>
            <person name="Gonzalez J."/>
            <person name="Henrissat B."/>
            <person name="Kuo A."/>
            <person name="Liang C."/>
            <person name="Lipzen A."/>
            <person name="Lutzoni F."/>
            <person name="Magnuson J."/>
            <person name="Mondo S."/>
            <person name="Nolan M."/>
            <person name="Ohm R."/>
            <person name="Pangilinan J."/>
            <person name="Park H.-J."/>
            <person name="Ramirez L."/>
            <person name="Alfaro M."/>
            <person name="Sun H."/>
            <person name="Tritt A."/>
            <person name="Yoshinaga Y."/>
            <person name="Zwiers L.-H."/>
            <person name="Turgeon B."/>
            <person name="Goodwin S."/>
            <person name="Spatafora J."/>
            <person name="Crous P."/>
            <person name="Grigoriev I."/>
        </authorList>
    </citation>
    <scope>NUCLEOTIDE SEQUENCE</scope>
    <source>
        <strain evidence="3">CBS 130266</strain>
    </source>
</reference>
<dbReference type="GO" id="GO:0004553">
    <property type="term" value="F:hydrolase activity, hydrolyzing O-glycosyl compounds"/>
    <property type="evidence" value="ECO:0007669"/>
    <property type="project" value="InterPro"/>
</dbReference>
<sequence length="340" mass="38164">MLFKISRTLASFCLAVLVRGAAVTSDDCSAFSTDGRAASHYQYYRFYDFRNTSAPIPKSKSTKYPRSKAVYDDSWKDDWYIRDYPRVSSQETLLPVNFIPERVTDNSKDYSTYLTLSTARIDEENQEAGEITFTEFNASFASARFYGRVRGAPGAVASIFTYYNDTQEADIEIFTRAPSDTVLYSNQPIAVGDDYIYIPGAMTNVTTTKAQAYDDWQIHRLDWIDGRTVVFIDDKEVNTSTVNVPVANPPSRIYLDMWSNGGNWTGNMTIGNSAVMDIQWIEMLFNSTDSWAAPATNKKVCAASAVHSTAVKKGDGTRTVRSAETMLLLSFLLFISFLFI</sequence>
<dbReference type="SUPFAM" id="SSF49899">
    <property type="entry name" value="Concanavalin A-like lectins/glucanases"/>
    <property type="match status" value="1"/>
</dbReference>
<dbReference type="Gene3D" id="2.60.120.200">
    <property type="match status" value="1"/>
</dbReference>
<keyword evidence="4" id="KW-1185">Reference proteome</keyword>
<feature type="domain" description="GH16" evidence="2">
    <location>
        <begin position="77"/>
        <end position="289"/>
    </location>
</feature>
<dbReference type="OrthoDB" id="4388755at2759"/>
<evidence type="ECO:0000259" key="2">
    <source>
        <dbReference type="PROSITE" id="PS51762"/>
    </source>
</evidence>
<dbReference type="EMBL" id="MU007029">
    <property type="protein sequence ID" value="KAF2431942.1"/>
    <property type="molecule type" value="Genomic_DNA"/>
</dbReference>